<feature type="domain" description="ImpA N-terminal" evidence="2">
    <location>
        <begin position="11"/>
        <end position="133"/>
    </location>
</feature>
<evidence type="ECO:0000313" key="3">
    <source>
        <dbReference type="EMBL" id="WOB06064.1"/>
    </source>
</evidence>
<dbReference type="PANTHER" id="PTHR37951:SF1">
    <property type="entry name" value="TYPE VI SECRETION SYSTEM COMPONENT TSSA1"/>
    <property type="match status" value="1"/>
</dbReference>
<reference evidence="3 4" key="1">
    <citation type="submission" date="2023-10" db="EMBL/GenBank/DDBJ databases">
        <title>Bacteria for the degradation of biodegradable plastic PBAT(Polybutylene adipate terephthalate).</title>
        <authorList>
            <person name="Weon H.-Y."/>
            <person name="Yeon J."/>
        </authorList>
    </citation>
    <scope>NUCLEOTIDE SEQUENCE [LARGE SCALE GENOMIC DNA]</scope>
    <source>
        <strain evidence="3 4">SBD 7-3</strain>
    </source>
</reference>
<name>A0ABZ0CM47_9BURK</name>
<dbReference type="Proteomes" id="UP001303946">
    <property type="component" value="Chromosome"/>
</dbReference>
<protein>
    <submittedName>
        <fullName evidence="3">Type VI secretion system protein TssA</fullName>
    </submittedName>
</protein>
<accession>A0ABZ0CM47</accession>
<sequence length="336" mass="35145">MNALPVEDLLASLGDDAPCGADLEYDPAFLALEEAARGKPEQQFGDTVIAAEGPDWRTVSEQALEVARRTRDIRVAVLLARASARLKGVTAYASGITLIAGLLERHWDHVYPQLDADDNNDPTMRLNALAPLVDSAAGLADLRAASIGGGRPAVTVREIELAFGKAEPLADETVPSADGMLQALQAAEAQAAGTLAALKQLHADVSGIEKLLIDKVGGAQGPELRPLRVLAQALATAATQAEGGAAPEAAGDDQPAAAGGAAPVRGTPGTIVTREDVLKSLDRACEWLEKNEPTNPAPLLIRRAQRLMGKNFLEIIRDLAPAGIDQIENIAGTHNE</sequence>
<feature type="region of interest" description="Disordered" evidence="1">
    <location>
        <begin position="242"/>
        <end position="268"/>
    </location>
</feature>
<gene>
    <name evidence="3" type="primary">tssA</name>
    <name evidence="3" type="ORF">RXV79_14145</name>
</gene>
<organism evidence="3 4">
    <name type="scientific">Piscinibacter gummiphilus</name>
    <dbReference type="NCBI Taxonomy" id="946333"/>
    <lineage>
        <taxon>Bacteria</taxon>
        <taxon>Pseudomonadati</taxon>
        <taxon>Pseudomonadota</taxon>
        <taxon>Betaproteobacteria</taxon>
        <taxon>Burkholderiales</taxon>
        <taxon>Sphaerotilaceae</taxon>
        <taxon>Piscinibacter</taxon>
    </lineage>
</organism>
<dbReference type="NCBIfam" id="TIGR03363">
    <property type="entry name" value="VI_chp_8"/>
    <property type="match status" value="1"/>
</dbReference>
<dbReference type="InterPro" id="IPR010657">
    <property type="entry name" value="ImpA_N"/>
</dbReference>
<evidence type="ECO:0000313" key="4">
    <source>
        <dbReference type="Proteomes" id="UP001303946"/>
    </source>
</evidence>
<dbReference type="InterPro" id="IPR017740">
    <property type="entry name" value="TssA-like"/>
</dbReference>
<evidence type="ECO:0000256" key="1">
    <source>
        <dbReference type="SAM" id="MobiDB-lite"/>
    </source>
</evidence>
<dbReference type="Pfam" id="PF06812">
    <property type="entry name" value="ImpA_N"/>
    <property type="match status" value="1"/>
</dbReference>
<feature type="compositionally biased region" description="Low complexity" evidence="1">
    <location>
        <begin position="242"/>
        <end position="262"/>
    </location>
</feature>
<dbReference type="EMBL" id="CP136336">
    <property type="protein sequence ID" value="WOB06064.1"/>
    <property type="molecule type" value="Genomic_DNA"/>
</dbReference>
<dbReference type="PANTHER" id="PTHR37951">
    <property type="entry name" value="CYTOPLASMIC PROTEIN-RELATED"/>
    <property type="match status" value="1"/>
</dbReference>
<evidence type="ECO:0000259" key="2">
    <source>
        <dbReference type="Pfam" id="PF06812"/>
    </source>
</evidence>
<dbReference type="RefSeq" id="WP_316698321.1">
    <property type="nucleotide sequence ID" value="NZ_CP136336.1"/>
</dbReference>
<proteinExistence type="predicted"/>
<keyword evidence="4" id="KW-1185">Reference proteome</keyword>